<keyword evidence="3" id="KW-0285">Flavoprotein</keyword>
<accession>A0ABV6RW79</accession>
<feature type="domain" description="Pyridoxine 5'-phosphate oxidase dimerisation C-terminal" evidence="7">
    <location>
        <begin position="178"/>
        <end position="218"/>
    </location>
</feature>
<proteinExistence type="inferred from homology"/>
<dbReference type="InterPro" id="IPR000659">
    <property type="entry name" value="Pyridox_Oxase"/>
</dbReference>
<dbReference type="PIRSF" id="PIRSF000190">
    <property type="entry name" value="Pyd_amn-ph_oxd"/>
    <property type="match status" value="1"/>
</dbReference>
<evidence type="ECO:0000256" key="2">
    <source>
        <dbReference type="ARBA" id="ARBA00007301"/>
    </source>
</evidence>
<keyword evidence="4" id="KW-0288">FMN</keyword>
<evidence type="ECO:0000256" key="1">
    <source>
        <dbReference type="ARBA" id="ARBA00001917"/>
    </source>
</evidence>
<dbReference type="SUPFAM" id="SSF50475">
    <property type="entry name" value="FMN-binding split barrel"/>
    <property type="match status" value="1"/>
</dbReference>
<keyword evidence="9" id="KW-1185">Reference proteome</keyword>
<evidence type="ECO:0000259" key="7">
    <source>
        <dbReference type="Pfam" id="PF10590"/>
    </source>
</evidence>
<dbReference type="NCBIfam" id="NF004231">
    <property type="entry name" value="PRK05679.1"/>
    <property type="match status" value="1"/>
</dbReference>
<name>A0ABV6RW79_9GAMM</name>
<evidence type="ECO:0000256" key="3">
    <source>
        <dbReference type="ARBA" id="ARBA00022630"/>
    </source>
</evidence>
<evidence type="ECO:0000259" key="6">
    <source>
        <dbReference type="Pfam" id="PF01243"/>
    </source>
</evidence>
<organism evidence="8 9">
    <name type="scientific">Lysobacter korlensis</name>
    <dbReference type="NCBI Taxonomy" id="553636"/>
    <lineage>
        <taxon>Bacteria</taxon>
        <taxon>Pseudomonadati</taxon>
        <taxon>Pseudomonadota</taxon>
        <taxon>Gammaproteobacteria</taxon>
        <taxon>Lysobacterales</taxon>
        <taxon>Lysobacteraceae</taxon>
        <taxon>Lysobacter</taxon>
    </lineage>
</organism>
<dbReference type="InterPro" id="IPR019576">
    <property type="entry name" value="Pyridoxamine_oxidase_dimer_C"/>
</dbReference>
<comment type="caution">
    <text evidence="8">The sequence shown here is derived from an EMBL/GenBank/DDBJ whole genome shotgun (WGS) entry which is preliminary data.</text>
</comment>
<keyword evidence="5" id="KW-0560">Oxidoreductase</keyword>
<sequence length="218" mass="24158">MTADSLRTRLRSLPVFPEEIPDALHSEQVSDPMALFARWLDDAIEAGQPAPHAAVLATSRHNVPNARVILLKDMDADGWYFATHVSSPTGIDLWDSPFAALTFFWPFLGRQVRVSGPVLPTSPGASASDFLARPLASREATLIGRQSQVLVDPSDYDAATESVRRVLEADPAAVDPEWALYLCAARTVEFWRASADRRHARLRFSRRSGGWTAEHLWP</sequence>
<protein>
    <submittedName>
        <fullName evidence="8">Pyridoxal 5'-phosphate synthase</fullName>
    </submittedName>
</protein>
<dbReference type="Gene3D" id="2.30.110.10">
    <property type="entry name" value="Electron Transport, Fmn-binding Protein, Chain A"/>
    <property type="match status" value="1"/>
</dbReference>
<gene>
    <name evidence="8" type="ORF">ACFFGH_25665</name>
</gene>
<reference evidence="8 9" key="1">
    <citation type="submission" date="2024-09" db="EMBL/GenBank/DDBJ databases">
        <authorList>
            <person name="Sun Q."/>
            <person name="Mori K."/>
        </authorList>
    </citation>
    <scope>NUCLEOTIDE SEQUENCE [LARGE SCALE GENOMIC DNA]</scope>
    <source>
        <strain evidence="8 9">KCTC 23076</strain>
    </source>
</reference>
<dbReference type="Proteomes" id="UP001589896">
    <property type="component" value="Unassembled WGS sequence"/>
</dbReference>
<feature type="domain" description="Pyridoxamine 5'-phosphate oxidase N-terminal" evidence="6">
    <location>
        <begin position="40"/>
        <end position="147"/>
    </location>
</feature>
<dbReference type="EMBL" id="JBHLTG010000007">
    <property type="protein sequence ID" value="MFC0681232.1"/>
    <property type="molecule type" value="Genomic_DNA"/>
</dbReference>
<dbReference type="PANTHER" id="PTHR10851">
    <property type="entry name" value="PYRIDOXINE-5-PHOSPHATE OXIDASE"/>
    <property type="match status" value="1"/>
</dbReference>
<dbReference type="Pfam" id="PF01243">
    <property type="entry name" value="PNPOx_N"/>
    <property type="match status" value="1"/>
</dbReference>
<evidence type="ECO:0000256" key="5">
    <source>
        <dbReference type="ARBA" id="ARBA00023002"/>
    </source>
</evidence>
<comment type="similarity">
    <text evidence="2">Belongs to the pyridoxamine 5'-phosphate oxidase family.</text>
</comment>
<dbReference type="InterPro" id="IPR012349">
    <property type="entry name" value="Split_barrel_FMN-bd"/>
</dbReference>
<dbReference type="PANTHER" id="PTHR10851:SF0">
    <property type="entry name" value="PYRIDOXINE-5'-PHOSPHATE OXIDASE"/>
    <property type="match status" value="1"/>
</dbReference>
<evidence type="ECO:0000256" key="4">
    <source>
        <dbReference type="ARBA" id="ARBA00022643"/>
    </source>
</evidence>
<evidence type="ECO:0000313" key="9">
    <source>
        <dbReference type="Proteomes" id="UP001589896"/>
    </source>
</evidence>
<dbReference type="InterPro" id="IPR011576">
    <property type="entry name" value="Pyridox_Oxase_N"/>
</dbReference>
<dbReference type="Pfam" id="PF10590">
    <property type="entry name" value="PNP_phzG_C"/>
    <property type="match status" value="1"/>
</dbReference>
<evidence type="ECO:0000313" key="8">
    <source>
        <dbReference type="EMBL" id="MFC0681232.1"/>
    </source>
</evidence>
<dbReference type="RefSeq" id="WP_386673656.1">
    <property type="nucleotide sequence ID" value="NZ_JBHLTG010000007.1"/>
</dbReference>
<comment type="cofactor">
    <cofactor evidence="1">
        <name>FMN</name>
        <dbReference type="ChEBI" id="CHEBI:58210"/>
    </cofactor>
</comment>